<feature type="region of interest" description="Disordered" evidence="1">
    <location>
        <begin position="163"/>
        <end position="222"/>
    </location>
</feature>
<feature type="compositionally biased region" description="Low complexity" evidence="1">
    <location>
        <begin position="178"/>
        <end position="197"/>
    </location>
</feature>
<reference evidence="3" key="1">
    <citation type="journal article" date="2020" name="Stud. Mycol.">
        <title>101 Dothideomycetes genomes: a test case for predicting lifestyles and emergence of pathogens.</title>
        <authorList>
            <person name="Haridas S."/>
            <person name="Albert R."/>
            <person name="Binder M."/>
            <person name="Bloem J."/>
            <person name="Labutti K."/>
            <person name="Salamov A."/>
            <person name="Andreopoulos B."/>
            <person name="Baker S."/>
            <person name="Barry K."/>
            <person name="Bills G."/>
            <person name="Bluhm B."/>
            <person name="Cannon C."/>
            <person name="Castanera R."/>
            <person name="Culley D."/>
            <person name="Daum C."/>
            <person name="Ezra D."/>
            <person name="Gonzalez J."/>
            <person name="Henrissat B."/>
            <person name="Kuo A."/>
            <person name="Liang C."/>
            <person name="Lipzen A."/>
            <person name="Lutzoni F."/>
            <person name="Magnuson J."/>
            <person name="Mondo S."/>
            <person name="Nolan M."/>
            <person name="Ohm R."/>
            <person name="Pangilinan J."/>
            <person name="Park H.-J."/>
            <person name="Ramirez L."/>
            <person name="Alfaro M."/>
            <person name="Sun H."/>
            <person name="Tritt A."/>
            <person name="Yoshinaga Y."/>
            <person name="Zwiers L.-H."/>
            <person name="Turgeon B."/>
            <person name="Goodwin S."/>
            <person name="Spatafora J."/>
            <person name="Crous P."/>
            <person name="Grigoriev I."/>
        </authorList>
    </citation>
    <scope>NUCLEOTIDE SEQUENCE</scope>
    <source>
        <strain evidence="3">CBS 107.79</strain>
    </source>
</reference>
<protein>
    <submittedName>
        <fullName evidence="3">Uncharacterized protein</fullName>
    </submittedName>
</protein>
<evidence type="ECO:0000313" key="4">
    <source>
        <dbReference type="Proteomes" id="UP000800036"/>
    </source>
</evidence>
<evidence type="ECO:0000313" key="3">
    <source>
        <dbReference type="EMBL" id="KAF1972933.1"/>
    </source>
</evidence>
<feature type="transmembrane region" description="Helical" evidence="2">
    <location>
        <begin position="28"/>
        <end position="50"/>
    </location>
</feature>
<accession>A0A6A5V671</accession>
<sequence>MAPIPGNDQSDDPPVHQEGRKSWNTATIVVGAVFLFLLVAFIGTTIAFCIHKRKLRNKLPPEHRPRSYHPFRTGSTDKSSLLADDPSPNDERRSSMFSRERSSVSLYLDAEQPVTKRVSSQSMETVNLIPLQVTPAERQHYMAGHISNGSGVSALSSTYSRDSLGLSPIQPDDGDLGTRPGRPRSTSTSSVRYYGRTNSTSPDNIAAPQLLPVPKIIRTESD</sequence>
<evidence type="ECO:0000256" key="1">
    <source>
        <dbReference type="SAM" id="MobiDB-lite"/>
    </source>
</evidence>
<organism evidence="3 4">
    <name type="scientific">Bimuria novae-zelandiae CBS 107.79</name>
    <dbReference type="NCBI Taxonomy" id="1447943"/>
    <lineage>
        <taxon>Eukaryota</taxon>
        <taxon>Fungi</taxon>
        <taxon>Dikarya</taxon>
        <taxon>Ascomycota</taxon>
        <taxon>Pezizomycotina</taxon>
        <taxon>Dothideomycetes</taxon>
        <taxon>Pleosporomycetidae</taxon>
        <taxon>Pleosporales</taxon>
        <taxon>Massarineae</taxon>
        <taxon>Didymosphaeriaceae</taxon>
        <taxon>Bimuria</taxon>
    </lineage>
</organism>
<name>A0A6A5V671_9PLEO</name>
<evidence type="ECO:0000256" key="2">
    <source>
        <dbReference type="SAM" id="Phobius"/>
    </source>
</evidence>
<dbReference type="AlphaFoldDB" id="A0A6A5V671"/>
<dbReference type="Proteomes" id="UP000800036">
    <property type="component" value="Unassembled WGS sequence"/>
</dbReference>
<keyword evidence="2" id="KW-1133">Transmembrane helix</keyword>
<proteinExistence type="predicted"/>
<keyword evidence="2" id="KW-0812">Transmembrane</keyword>
<keyword evidence="4" id="KW-1185">Reference proteome</keyword>
<dbReference type="EMBL" id="ML976684">
    <property type="protein sequence ID" value="KAF1972933.1"/>
    <property type="molecule type" value="Genomic_DNA"/>
</dbReference>
<keyword evidence="2" id="KW-0472">Membrane</keyword>
<dbReference type="OrthoDB" id="3783802at2759"/>
<feature type="region of interest" description="Disordered" evidence="1">
    <location>
        <begin position="59"/>
        <end position="102"/>
    </location>
</feature>
<gene>
    <name evidence="3" type="ORF">BU23DRAFT_146389</name>
</gene>
<feature type="compositionally biased region" description="Basic and acidic residues" evidence="1">
    <location>
        <begin position="89"/>
        <end position="102"/>
    </location>
</feature>